<dbReference type="Pfam" id="PF00534">
    <property type="entry name" value="Glycos_transf_1"/>
    <property type="match status" value="1"/>
</dbReference>
<evidence type="ECO:0000259" key="3">
    <source>
        <dbReference type="Pfam" id="PF09314"/>
    </source>
</evidence>
<dbReference type="InterPro" id="IPR015393">
    <property type="entry name" value="DUF1972"/>
</dbReference>
<protein>
    <submittedName>
        <fullName evidence="4">DUF1972 domain-containing protein</fullName>
    </submittedName>
</protein>
<dbReference type="EMBL" id="PRDM01000003">
    <property type="protein sequence ID" value="MBE8726393.1"/>
    <property type="molecule type" value="Genomic_DNA"/>
</dbReference>
<dbReference type="RefSeq" id="WP_194139572.1">
    <property type="nucleotide sequence ID" value="NZ_PRDM01000003.1"/>
</dbReference>
<evidence type="ECO:0000313" key="4">
    <source>
        <dbReference type="EMBL" id="MBE8726393.1"/>
    </source>
</evidence>
<name>A0ABR9TLZ2_9FLAO</name>
<evidence type="ECO:0000256" key="1">
    <source>
        <dbReference type="SAM" id="Phobius"/>
    </source>
</evidence>
<evidence type="ECO:0000259" key="2">
    <source>
        <dbReference type="Pfam" id="PF00534"/>
    </source>
</evidence>
<comment type="caution">
    <text evidence="4">The sequence shown here is derived from an EMBL/GenBank/DDBJ whole genome shotgun (WGS) entry which is preliminary data.</text>
</comment>
<reference evidence="4 5" key="1">
    <citation type="submission" date="2018-07" db="EMBL/GenBank/DDBJ databases">
        <title>Genome assembly of strain KB82.</title>
        <authorList>
            <person name="Kukolya J."/>
            <person name="Horvath B."/>
            <person name="Nagy I."/>
            <person name="Toth A."/>
        </authorList>
    </citation>
    <scope>NUCLEOTIDE SEQUENCE [LARGE SCALE GENOMIC DNA]</scope>
    <source>
        <strain evidence="4 5">Kb82</strain>
    </source>
</reference>
<organism evidence="4 5">
    <name type="scientific">Flavobacterium hungaricum</name>
    <dbReference type="NCBI Taxonomy" id="2082725"/>
    <lineage>
        <taxon>Bacteria</taxon>
        <taxon>Pseudomonadati</taxon>
        <taxon>Bacteroidota</taxon>
        <taxon>Flavobacteriia</taxon>
        <taxon>Flavobacteriales</taxon>
        <taxon>Flavobacteriaceae</taxon>
        <taxon>Flavobacterium</taxon>
    </lineage>
</organism>
<evidence type="ECO:0000313" key="5">
    <source>
        <dbReference type="Proteomes" id="UP000640614"/>
    </source>
</evidence>
<feature type="domain" description="DUF1972" evidence="3">
    <location>
        <begin position="4"/>
        <end position="176"/>
    </location>
</feature>
<dbReference type="Proteomes" id="UP000640614">
    <property type="component" value="Unassembled WGS sequence"/>
</dbReference>
<keyword evidence="1" id="KW-0812">Transmembrane</keyword>
<keyword evidence="5" id="KW-1185">Reference proteome</keyword>
<proteinExistence type="predicted"/>
<feature type="transmembrane region" description="Helical" evidence="1">
    <location>
        <begin position="90"/>
        <end position="108"/>
    </location>
</feature>
<feature type="domain" description="Glycosyl transferase family 1" evidence="2">
    <location>
        <begin position="187"/>
        <end position="302"/>
    </location>
</feature>
<dbReference type="Gene3D" id="3.40.50.2000">
    <property type="entry name" value="Glycogen Phosphorylase B"/>
    <property type="match status" value="1"/>
</dbReference>
<keyword evidence="1" id="KW-0472">Membrane</keyword>
<dbReference type="Pfam" id="PF09314">
    <property type="entry name" value="DUF1972"/>
    <property type="match status" value="1"/>
</dbReference>
<dbReference type="SUPFAM" id="SSF53756">
    <property type="entry name" value="UDP-Glycosyltransferase/glycogen phosphorylase"/>
    <property type="match status" value="1"/>
</dbReference>
<dbReference type="InterPro" id="IPR001296">
    <property type="entry name" value="Glyco_trans_1"/>
</dbReference>
<sequence length="402" mass="46225">MKNKRIAIIGTVGLPAKYGGFETLAEHLVSNLSDKYDFRVYCSKKKYKKEEQLRSYKGAKLTYIPLQANGIQSIAYDSLSMLHALWSSDILLILGVAGAWLLPFIRLFTNKKIIISIDGIEWKRDKWSLLAKLYLWWSEMIAVRFSHIDISDNESIQDYTAVRYKTLSRVIEYGADHTMKVLPKSDDFEKYPFLKTKYAVKVCRIEPENNVHLVLEAFKIQTQMTLVLVGNWKNSDYGQKLKKMYKDVENIHLLDPIYEQREIDLIRGNASLYIHGHSAGGTNPSLVEAMYLKLPVFAFKVSYNITTTEGKAVYFSSLEDLVEELGATSESQLADIANEMSLIAERRYTWKVISRLYELLIKEALSSKSKVSVCSELKNLNTSFLQDFQLLHLQNSNLFYEN</sequence>
<keyword evidence="1" id="KW-1133">Transmembrane helix</keyword>
<accession>A0ABR9TLZ2</accession>
<gene>
    <name evidence="4" type="ORF">C4F50_15805</name>
</gene>